<dbReference type="Proteomes" id="UP000245838">
    <property type="component" value="Chromosome sggmmb4_Chromosome"/>
</dbReference>
<name>A0A193QJT5_SODGM</name>
<dbReference type="EMBL" id="LN854557">
    <property type="protein sequence ID" value="CRL45442.1"/>
    <property type="molecule type" value="Genomic_DNA"/>
</dbReference>
<organism evidence="1 2">
    <name type="scientific">Sodalis glossinidius (strain morsitans)</name>
    <dbReference type="NCBI Taxonomy" id="343509"/>
    <lineage>
        <taxon>Bacteria</taxon>
        <taxon>Pseudomonadati</taxon>
        <taxon>Pseudomonadota</taxon>
        <taxon>Gammaproteobacteria</taxon>
        <taxon>Enterobacterales</taxon>
        <taxon>Bruguierivoracaceae</taxon>
        <taxon>Sodalis</taxon>
    </lineage>
</organism>
<sequence length="87" mass="10363">MSQNPVLPSSLYGINEFVGEMSSTALRLYPPPLFAEMVKNVQKNQEIYHPPITQERNKEIYYYISDYLFIGCFTHFRLHVRFMRINE</sequence>
<gene>
    <name evidence="1" type="ORF">SGGMMB4_03158</name>
</gene>
<accession>A0A193QJT5</accession>
<evidence type="ECO:0000313" key="2">
    <source>
        <dbReference type="Proteomes" id="UP000245838"/>
    </source>
</evidence>
<reference evidence="1 2" key="1">
    <citation type="submission" date="2015-05" db="EMBL/GenBank/DDBJ databases">
        <authorList>
            <person name="Goodhead I."/>
        </authorList>
    </citation>
    <scope>NUCLEOTIDE SEQUENCE [LARGE SCALE GENOMIC DNA]</scope>
    <source>
        <strain evidence="2">morsitans</strain>
    </source>
</reference>
<protein>
    <submittedName>
        <fullName evidence="1">Uncharacterized protein</fullName>
    </submittedName>
</protein>
<evidence type="ECO:0000313" key="1">
    <source>
        <dbReference type="EMBL" id="CRL45442.1"/>
    </source>
</evidence>
<dbReference type="AlphaFoldDB" id="A0A193QJT5"/>
<proteinExistence type="predicted"/>